<gene>
    <name evidence="4 5" type="primary">aat</name>
    <name evidence="5" type="ORF">GCM10009755_19840</name>
</gene>
<dbReference type="EC" id="2.3.2.6" evidence="4"/>
<dbReference type="Proteomes" id="UP001500755">
    <property type="component" value="Unassembled WGS sequence"/>
</dbReference>
<sequence>MDPGDLRAIGIAPEGSRVLSAEGSRVLSAEGSAVVDAEGSPDTSAAGWSADLVYAAYRAGLFPMGLGEAGTGPVGWWAPRLRGVLRPGELRVSTSLRKSRKRFRVTIDTCFEDVMRACADPSRPGAWITPDFIALYCELHRTGRAHSVEVWNRETGALAGGLYGVAFGGVFAGESMFHRERDASKVALVELVELLDSVDDDVPWLIDTQWQTSHLASLGVSAVDAFAYAKALESARHGFHSQAFPNQ</sequence>
<comment type="function">
    <text evidence="4">Functions in the N-end rule pathway of protein degradation where it conjugates Leu, Phe and, less efficiently, Met from aminoacyl-tRNAs to the N-termini of proteins containing an N-terminal arginine or lysine.</text>
</comment>
<dbReference type="HAMAP" id="MF_00688">
    <property type="entry name" value="Leu_Phe_trans"/>
    <property type="match status" value="1"/>
</dbReference>
<comment type="catalytic activity">
    <reaction evidence="4">
        <text>L-phenylalanyl-tRNA(Phe) + an N-terminal L-alpha-aminoacyl-[protein] = an N-terminal L-phenylalanyl-L-alpha-aminoacyl-[protein] + tRNA(Phe)</text>
        <dbReference type="Rhea" id="RHEA:43632"/>
        <dbReference type="Rhea" id="RHEA-COMP:9668"/>
        <dbReference type="Rhea" id="RHEA-COMP:9699"/>
        <dbReference type="Rhea" id="RHEA-COMP:10636"/>
        <dbReference type="Rhea" id="RHEA-COMP:10637"/>
        <dbReference type="ChEBI" id="CHEBI:78442"/>
        <dbReference type="ChEBI" id="CHEBI:78531"/>
        <dbReference type="ChEBI" id="CHEBI:78597"/>
        <dbReference type="ChEBI" id="CHEBI:83561"/>
        <dbReference type="EC" id="2.3.2.6"/>
    </reaction>
</comment>
<dbReference type="InterPro" id="IPR004616">
    <property type="entry name" value="Leu/Phe-tRNA_Trfase"/>
</dbReference>
<evidence type="ECO:0000256" key="4">
    <source>
        <dbReference type="HAMAP-Rule" id="MF_00688"/>
    </source>
</evidence>
<organism evidence="5 6">
    <name type="scientific">Brevibacterium samyangense</name>
    <dbReference type="NCBI Taxonomy" id="366888"/>
    <lineage>
        <taxon>Bacteria</taxon>
        <taxon>Bacillati</taxon>
        <taxon>Actinomycetota</taxon>
        <taxon>Actinomycetes</taxon>
        <taxon>Micrococcales</taxon>
        <taxon>Brevibacteriaceae</taxon>
        <taxon>Brevibacterium</taxon>
    </lineage>
</organism>
<keyword evidence="6" id="KW-1185">Reference proteome</keyword>
<dbReference type="EMBL" id="BAAANO010000018">
    <property type="protein sequence ID" value="GAA2009247.1"/>
    <property type="molecule type" value="Genomic_DNA"/>
</dbReference>
<comment type="caution">
    <text evidence="5">The sequence shown here is derived from an EMBL/GenBank/DDBJ whole genome shotgun (WGS) entry which is preliminary data.</text>
</comment>
<accession>A0ABN2THP4</accession>
<dbReference type="GO" id="GO:0016740">
    <property type="term" value="F:transferase activity"/>
    <property type="evidence" value="ECO:0007669"/>
    <property type="project" value="UniProtKB-KW"/>
</dbReference>
<dbReference type="NCBIfam" id="TIGR00667">
    <property type="entry name" value="aat"/>
    <property type="match status" value="1"/>
</dbReference>
<reference evidence="5 6" key="1">
    <citation type="journal article" date="2019" name="Int. J. Syst. Evol. Microbiol.">
        <title>The Global Catalogue of Microorganisms (GCM) 10K type strain sequencing project: providing services to taxonomists for standard genome sequencing and annotation.</title>
        <authorList>
            <consortium name="The Broad Institute Genomics Platform"/>
            <consortium name="The Broad Institute Genome Sequencing Center for Infectious Disease"/>
            <person name="Wu L."/>
            <person name="Ma J."/>
        </authorList>
    </citation>
    <scope>NUCLEOTIDE SEQUENCE [LARGE SCALE GENOMIC DNA]</scope>
    <source>
        <strain evidence="5 6">JCM 14546</strain>
    </source>
</reference>
<dbReference type="InterPro" id="IPR042203">
    <property type="entry name" value="Leu/Phe-tRNA_Trfase_C"/>
</dbReference>
<protein>
    <recommendedName>
        <fullName evidence="4">Leucyl/phenylalanyl-tRNA--protein transferase</fullName>
        <ecNumber evidence="4">2.3.2.6</ecNumber>
    </recommendedName>
    <alternativeName>
        <fullName evidence="4">L/F-transferase</fullName>
    </alternativeName>
    <alternativeName>
        <fullName evidence="4">Leucyltransferase</fullName>
    </alternativeName>
    <alternativeName>
        <fullName evidence="4">Phenyalanyltransferase</fullName>
    </alternativeName>
</protein>
<dbReference type="SUPFAM" id="SSF55729">
    <property type="entry name" value="Acyl-CoA N-acyltransferases (Nat)"/>
    <property type="match status" value="1"/>
</dbReference>
<dbReference type="PANTHER" id="PTHR30098">
    <property type="entry name" value="LEUCYL/PHENYLALANYL-TRNA--PROTEIN TRANSFERASE"/>
    <property type="match status" value="1"/>
</dbReference>
<keyword evidence="1 4" id="KW-0963">Cytoplasm</keyword>
<dbReference type="Pfam" id="PF03588">
    <property type="entry name" value="Leu_Phe_trans"/>
    <property type="match status" value="1"/>
</dbReference>
<dbReference type="InterPro" id="IPR016181">
    <property type="entry name" value="Acyl_CoA_acyltransferase"/>
</dbReference>
<name>A0ABN2THP4_9MICO</name>
<dbReference type="PANTHER" id="PTHR30098:SF2">
    <property type="entry name" value="LEUCYL_PHENYLALANYL-TRNA--PROTEIN TRANSFERASE"/>
    <property type="match status" value="1"/>
</dbReference>
<dbReference type="RefSeq" id="WP_344309257.1">
    <property type="nucleotide sequence ID" value="NZ_BAAANO010000018.1"/>
</dbReference>
<proteinExistence type="inferred from homology"/>
<comment type="catalytic activity">
    <reaction evidence="4">
        <text>N-terminal L-arginyl-[protein] + L-leucyl-tRNA(Leu) = N-terminal L-leucyl-L-arginyl-[protein] + tRNA(Leu) + H(+)</text>
        <dbReference type="Rhea" id="RHEA:50416"/>
        <dbReference type="Rhea" id="RHEA-COMP:9613"/>
        <dbReference type="Rhea" id="RHEA-COMP:9622"/>
        <dbReference type="Rhea" id="RHEA-COMP:12672"/>
        <dbReference type="Rhea" id="RHEA-COMP:12673"/>
        <dbReference type="ChEBI" id="CHEBI:15378"/>
        <dbReference type="ChEBI" id="CHEBI:64719"/>
        <dbReference type="ChEBI" id="CHEBI:78442"/>
        <dbReference type="ChEBI" id="CHEBI:78494"/>
        <dbReference type="ChEBI" id="CHEBI:133044"/>
        <dbReference type="EC" id="2.3.2.6"/>
    </reaction>
</comment>
<comment type="similarity">
    <text evidence="4">Belongs to the L/F-transferase family.</text>
</comment>
<keyword evidence="2 4" id="KW-0808">Transferase</keyword>
<evidence type="ECO:0000313" key="6">
    <source>
        <dbReference type="Proteomes" id="UP001500755"/>
    </source>
</evidence>
<keyword evidence="3 4" id="KW-0012">Acyltransferase</keyword>
<evidence type="ECO:0000256" key="1">
    <source>
        <dbReference type="ARBA" id="ARBA00022490"/>
    </source>
</evidence>
<evidence type="ECO:0000256" key="3">
    <source>
        <dbReference type="ARBA" id="ARBA00023315"/>
    </source>
</evidence>
<evidence type="ECO:0000313" key="5">
    <source>
        <dbReference type="EMBL" id="GAA2009247.1"/>
    </source>
</evidence>
<dbReference type="Gene3D" id="3.40.630.70">
    <property type="entry name" value="Leucyl/phenylalanyl-tRNA-protein transferase, C-terminal domain"/>
    <property type="match status" value="1"/>
</dbReference>
<evidence type="ECO:0000256" key="2">
    <source>
        <dbReference type="ARBA" id="ARBA00022679"/>
    </source>
</evidence>
<comment type="catalytic activity">
    <reaction evidence="4">
        <text>N-terminal L-lysyl-[protein] + L-leucyl-tRNA(Leu) = N-terminal L-leucyl-L-lysyl-[protein] + tRNA(Leu) + H(+)</text>
        <dbReference type="Rhea" id="RHEA:12340"/>
        <dbReference type="Rhea" id="RHEA-COMP:9613"/>
        <dbReference type="Rhea" id="RHEA-COMP:9622"/>
        <dbReference type="Rhea" id="RHEA-COMP:12670"/>
        <dbReference type="Rhea" id="RHEA-COMP:12671"/>
        <dbReference type="ChEBI" id="CHEBI:15378"/>
        <dbReference type="ChEBI" id="CHEBI:65249"/>
        <dbReference type="ChEBI" id="CHEBI:78442"/>
        <dbReference type="ChEBI" id="CHEBI:78494"/>
        <dbReference type="ChEBI" id="CHEBI:133043"/>
        <dbReference type="EC" id="2.3.2.6"/>
    </reaction>
</comment>
<comment type="subcellular location">
    <subcellularLocation>
        <location evidence="4">Cytoplasm</location>
    </subcellularLocation>
</comment>